<feature type="region of interest" description="Disordered" evidence="1">
    <location>
        <begin position="116"/>
        <end position="136"/>
    </location>
</feature>
<dbReference type="PROSITE" id="PS51257">
    <property type="entry name" value="PROKAR_LIPOPROTEIN"/>
    <property type="match status" value="1"/>
</dbReference>
<protein>
    <submittedName>
        <fullName evidence="3">Uncharacterized protein</fullName>
    </submittedName>
</protein>
<evidence type="ECO:0000256" key="2">
    <source>
        <dbReference type="SAM" id="Phobius"/>
    </source>
</evidence>
<sequence>MAELRQSLEVMGAVQWLLAASFLACYTLAVGGFFGPGSRGPAALISLVSAVAFSGQMANWVHGFLLTALAIIGIAVFIVAAWILQKSFSGLFEYSLVATPERQHHRVVAAGREAAPSWASSPGSLQLPSVTENTPG</sequence>
<keyword evidence="2" id="KW-0472">Membrane</keyword>
<evidence type="ECO:0000256" key="1">
    <source>
        <dbReference type="SAM" id="MobiDB-lite"/>
    </source>
</evidence>
<feature type="transmembrane region" description="Helical" evidence="2">
    <location>
        <begin position="13"/>
        <end position="34"/>
    </location>
</feature>
<feature type="transmembrane region" description="Helical" evidence="2">
    <location>
        <begin position="64"/>
        <end position="84"/>
    </location>
</feature>
<evidence type="ECO:0000313" key="4">
    <source>
        <dbReference type="Proteomes" id="UP000193427"/>
    </source>
</evidence>
<keyword evidence="2" id="KW-0812">Transmembrane</keyword>
<evidence type="ECO:0000313" key="3">
    <source>
        <dbReference type="EMBL" id="ARN18597.1"/>
    </source>
</evidence>
<dbReference type="EMBL" id="CP015118">
    <property type="protein sequence ID" value="ARN18597.1"/>
    <property type="molecule type" value="Genomic_DNA"/>
</dbReference>
<dbReference type="KEGG" id="rgu:A4W93_00955"/>
<accession>A0A1W6L2Z1</accession>
<dbReference type="Proteomes" id="UP000193427">
    <property type="component" value="Chromosome"/>
</dbReference>
<name>A0A1W6L2Z1_9BURK</name>
<gene>
    <name evidence="3" type="ORF">A4W93_00955</name>
</gene>
<reference evidence="3 4" key="1">
    <citation type="submission" date="2016-04" db="EMBL/GenBank/DDBJ databases">
        <title>Complete genome sequence of natural rubber-degrading, novel Gram-negative bacterium, Rhizobacter gummiphilus strain NS21.</title>
        <authorList>
            <person name="Tabata M."/>
            <person name="Kasai D."/>
            <person name="Fukuda M."/>
        </authorList>
    </citation>
    <scope>NUCLEOTIDE SEQUENCE [LARGE SCALE GENOMIC DNA]</scope>
    <source>
        <strain evidence="3 4">NS21</strain>
    </source>
</reference>
<dbReference type="RefSeq" id="WP_085748829.1">
    <property type="nucleotide sequence ID" value="NZ_BSPR01000010.1"/>
</dbReference>
<feature type="compositionally biased region" description="Polar residues" evidence="1">
    <location>
        <begin position="118"/>
        <end position="136"/>
    </location>
</feature>
<dbReference type="AlphaFoldDB" id="A0A1W6L2Z1"/>
<keyword evidence="2" id="KW-1133">Transmembrane helix</keyword>
<keyword evidence="4" id="KW-1185">Reference proteome</keyword>
<proteinExistence type="predicted"/>
<organism evidence="3 4">
    <name type="scientific">Piscinibacter gummiphilus</name>
    <dbReference type="NCBI Taxonomy" id="946333"/>
    <lineage>
        <taxon>Bacteria</taxon>
        <taxon>Pseudomonadati</taxon>
        <taxon>Pseudomonadota</taxon>
        <taxon>Betaproteobacteria</taxon>
        <taxon>Burkholderiales</taxon>
        <taxon>Sphaerotilaceae</taxon>
        <taxon>Piscinibacter</taxon>
    </lineage>
</organism>